<dbReference type="InterPro" id="IPR036061">
    <property type="entry name" value="CheW-like_dom_sf"/>
</dbReference>
<dbReference type="SUPFAM" id="SSF47226">
    <property type="entry name" value="Histidine-containing phosphotransfer domain, HPT domain"/>
    <property type="match status" value="1"/>
</dbReference>
<evidence type="ECO:0000256" key="6">
    <source>
        <dbReference type="PROSITE-ProRule" id="PRU00110"/>
    </source>
</evidence>
<feature type="modified residue" description="4-aspartylphosphate" evidence="7">
    <location>
        <position position="940"/>
    </location>
</feature>
<dbReference type="InterPro" id="IPR003594">
    <property type="entry name" value="HATPase_dom"/>
</dbReference>
<proteinExistence type="predicted"/>
<feature type="domain" description="HPt" evidence="10">
    <location>
        <begin position="8"/>
        <end position="107"/>
    </location>
</feature>
<dbReference type="Gene3D" id="3.30.565.10">
    <property type="entry name" value="Histidine kinase-like ATPase, C-terminal domain"/>
    <property type="match status" value="1"/>
</dbReference>
<comment type="catalytic activity">
    <reaction evidence="1">
        <text>ATP + protein L-histidine = ADP + protein N-phospho-L-histidine.</text>
        <dbReference type="EC" id="2.7.13.3"/>
    </reaction>
</comment>
<gene>
    <name evidence="11" type="ORF">QQ91_0019240</name>
</gene>
<dbReference type="SMART" id="SM00448">
    <property type="entry name" value="REC"/>
    <property type="match status" value="1"/>
</dbReference>
<dbReference type="Pfam" id="PF01584">
    <property type="entry name" value="CheW"/>
    <property type="match status" value="1"/>
</dbReference>
<feature type="domain" description="Response regulatory" evidence="9">
    <location>
        <begin position="890"/>
        <end position="1007"/>
    </location>
</feature>
<evidence type="ECO:0000259" key="9">
    <source>
        <dbReference type="PROSITE" id="PS50110"/>
    </source>
</evidence>
<feature type="modified residue" description="Phosphohistidine" evidence="6">
    <location>
        <position position="50"/>
    </location>
</feature>
<keyword evidence="4" id="KW-0808">Transferase</keyword>
<keyword evidence="12" id="KW-1185">Reference proteome</keyword>
<dbReference type="SMART" id="SM00260">
    <property type="entry name" value="CheW"/>
    <property type="match status" value="1"/>
</dbReference>
<dbReference type="SUPFAM" id="SSF55874">
    <property type="entry name" value="ATPase domain of HSP90 chaperone/DNA topoisomerase II/histidine kinase"/>
    <property type="match status" value="1"/>
</dbReference>
<name>A0ABD4T900_9CYAN</name>
<dbReference type="SMART" id="SM00387">
    <property type="entry name" value="HATPase_c"/>
    <property type="match status" value="1"/>
</dbReference>
<sequence length="1013" mass="113168">MAHAIHQAIQVYQDFHRQTLDTLRLIEQDSYKLMPCFDLEQIFGLVEHAHQIKAGARRLGLRGLERLAHQLKGRYLTLFQLPPTLERELLKQLIQCYELLRLCLLTDATIWQRDLATVMEKMPEVLASLDASLPVCKEFRLALPGQEALQADIQRLLVATVLTPELARLEMMITNTPASKLADILTSQIPRLSTLAQQLQILALEQAMRTSLIEIQAHPHGAKGLATAALANWSDLCHQCVTQPGPADPPRAPAHFQNRTRAVVLATEVENHLVDLAVALVTEPEATLLQRMENDAARFLALAQTYDLEALATVTDRVNAALKTRPHQVNWITRLAIQEWLWAQCLYLVQQDPAAVRTVADTLIELTQPDATPRGDIISPDPVPDPYLLQLLEQMYLPDGFDPQWIGRPDLEEDLRRSLPSVPRVSSAQRMLPIAASALADLARVIERCREALESNAMQEAQQHFQQLLTRFHRMRSLKLRPLLARFEPMVDALGFRAGKDIRFHRLIGDIEVDKAVGEQIYELLLPLVANAILHGLETPEERHSQEKAPQGNLFLSVYAQGEGILIELRDDGRGLNFQLLRRLLKESRRVSAAAVDQLSEQALLAHLFQPSPPEDRGEMSHGFDLVRRTLRDLRGNIEVATLMNQGTTFRIRLPQVAVREAQLQVTASPLSDPAEVQETEGQWLQAPTLRSSVEFLGEWPPVGPKLSLSTAGLFLWSDQRAVYVLSCDRIEEYVMPHITEAHQGQAVLTWRRRSLPIYTLHDFLGFADASTLDAADAADAADSQSRGQHDEVILILIQEMDFIALRSSMEQLVNQPQLEIYPLAQVTAVPRYIYGATVIGDQPPRLVIDVAALIDAQRVTTQATYPLPQAVAEAAAPEPEDPSPLMVAQVMVVDDSRTAREIVSMTLRQGGYRVIQAKDGQDALEQLRGQVTVDLVISDVAMPRMNGLELIRQCRQDERLRSLPIAMLSHCDSATHSDLAMKAGANAYLTKPYEETEFLNTIAALLQAPVTA</sequence>
<dbReference type="Pfam" id="PF00072">
    <property type="entry name" value="Response_reg"/>
    <property type="match status" value="1"/>
</dbReference>
<keyword evidence="5" id="KW-0418">Kinase</keyword>
<dbReference type="EC" id="2.7.13.3" evidence="2"/>
<dbReference type="RefSeq" id="WP_166283378.1">
    <property type="nucleotide sequence ID" value="NZ_JTHE03000107.1"/>
</dbReference>
<dbReference type="InterPro" id="IPR001789">
    <property type="entry name" value="Sig_transdc_resp-reg_receiver"/>
</dbReference>
<dbReference type="PANTHER" id="PTHR43395:SF1">
    <property type="entry name" value="CHEMOTAXIS PROTEIN CHEA"/>
    <property type="match status" value="1"/>
</dbReference>
<dbReference type="Gene3D" id="3.40.50.2300">
    <property type="match status" value="1"/>
</dbReference>
<evidence type="ECO:0000256" key="7">
    <source>
        <dbReference type="PROSITE-ProRule" id="PRU00169"/>
    </source>
</evidence>
<dbReference type="PANTHER" id="PTHR43395">
    <property type="entry name" value="SENSOR HISTIDINE KINASE CHEA"/>
    <property type="match status" value="1"/>
</dbReference>
<accession>A0ABD4T900</accession>
<evidence type="ECO:0000256" key="3">
    <source>
        <dbReference type="ARBA" id="ARBA00022553"/>
    </source>
</evidence>
<dbReference type="GO" id="GO:0004673">
    <property type="term" value="F:protein histidine kinase activity"/>
    <property type="evidence" value="ECO:0007669"/>
    <property type="project" value="UniProtKB-EC"/>
</dbReference>
<evidence type="ECO:0000313" key="12">
    <source>
        <dbReference type="Proteomes" id="UP000031561"/>
    </source>
</evidence>
<dbReference type="Proteomes" id="UP000031561">
    <property type="component" value="Unassembled WGS sequence"/>
</dbReference>
<keyword evidence="3 7" id="KW-0597">Phosphoprotein</keyword>
<evidence type="ECO:0000256" key="2">
    <source>
        <dbReference type="ARBA" id="ARBA00012438"/>
    </source>
</evidence>
<evidence type="ECO:0000259" key="10">
    <source>
        <dbReference type="PROSITE" id="PS50894"/>
    </source>
</evidence>
<evidence type="ECO:0000256" key="4">
    <source>
        <dbReference type="ARBA" id="ARBA00022679"/>
    </source>
</evidence>
<dbReference type="Pfam" id="PF02518">
    <property type="entry name" value="HATPase_c"/>
    <property type="match status" value="1"/>
</dbReference>
<dbReference type="CDD" id="cd00088">
    <property type="entry name" value="HPT"/>
    <property type="match status" value="1"/>
</dbReference>
<feature type="domain" description="Histidine kinase" evidence="8">
    <location>
        <begin position="410"/>
        <end position="658"/>
    </location>
</feature>
<evidence type="ECO:0000259" key="8">
    <source>
        <dbReference type="PROSITE" id="PS50109"/>
    </source>
</evidence>
<dbReference type="InterPro" id="IPR005467">
    <property type="entry name" value="His_kinase_dom"/>
</dbReference>
<dbReference type="SUPFAM" id="SSF50341">
    <property type="entry name" value="CheW-like"/>
    <property type="match status" value="1"/>
</dbReference>
<evidence type="ECO:0000313" key="11">
    <source>
        <dbReference type="EMBL" id="MCM1984960.1"/>
    </source>
</evidence>
<evidence type="ECO:0000256" key="1">
    <source>
        <dbReference type="ARBA" id="ARBA00000085"/>
    </source>
</evidence>
<comment type="caution">
    <text evidence="11">The sequence shown here is derived from an EMBL/GenBank/DDBJ whole genome shotgun (WGS) entry which is preliminary data.</text>
</comment>
<dbReference type="InterPro" id="IPR036641">
    <property type="entry name" value="HPT_dom_sf"/>
</dbReference>
<dbReference type="InterPro" id="IPR011006">
    <property type="entry name" value="CheY-like_superfamily"/>
</dbReference>
<dbReference type="InterPro" id="IPR036890">
    <property type="entry name" value="HATPase_C_sf"/>
</dbReference>
<dbReference type="PROSITE" id="PS50894">
    <property type="entry name" value="HPT"/>
    <property type="match status" value="1"/>
</dbReference>
<dbReference type="SUPFAM" id="SSF52172">
    <property type="entry name" value="CheY-like"/>
    <property type="match status" value="1"/>
</dbReference>
<dbReference type="AlphaFoldDB" id="A0ABD4T900"/>
<dbReference type="InterPro" id="IPR002545">
    <property type="entry name" value="CheW-lke_dom"/>
</dbReference>
<dbReference type="PROSITE" id="PS50109">
    <property type="entry name" value="HIS_KIN"/>
    <property type="match status" value="1"/>
</dbReference>
<dbReference type="InterPro" id="IPR008207">
    <property type="entry name" value="Sig_transdc_His_kin_Hpt_dom"/>
</dbReference>
<dbReference type="EMBL" id="JTHE03000107">
    <property type="protein sequence ID" value="MCM1984960.1"/>
    <property type="molecule type" value="Genomic_DNA"/>
</dbReference>
<organism evidence="11 12">
    <name type="scientific">Lyngbya confervoides BDU141951</name>
    <dbReference type="NCBI Taxonomy" id="1574623"/>
    <lineage>
        <taxon>Bacteria</taxon>
        <taxon>Bacillati</taxon>
        <taxon>Cyanobacteriota</taxon>
        <taxon>Cyanophyceae</taxon>
        <taxon>Oscillatoriophycideae</taxon>
        <taxon>Oscillatoriales</taxon>
        <taxon>Microcoleaceae</taxon>
        <taxon>Lyngbya</taxon>
    </lineage>
</organism>
<dbReference type="PROSITE" id="PS50110">
    <property type="entry name" value="RESPONSE_REGULATORY"/>
    <property type="match status" value="1"/>
</dbReference>
<evidence type="ECO:0000256" key="5">
    <source>
        <dbReference type="ARBA" id="ARBA00022777"/>
    </source>
</evidence>
<protein>
    <recommendedName>
        <fullName evidence="2">histidine kinase</fullName>
        <ecNumber evidence="2">2.7.13.3</ecNumber>
    </recommendedName>
</protein>
<dbReference type="InterPro" id="IPR051315">
    <property type="entry name" value="Bact_Chemotaxis_CheA"/>
</dbReference>
<reference evidence="11 12" key="1">
    <citation type="journal article" date="2015" name="Genome Announc.">
        <title>Draft Genome Sequence of Filamentous Marine Cyanobacterium Lyngbya confervoides Strain BDU141951.</title>
        <authorList>
            <person name="Chandrababunaidu M.M."/>
            <person name="Sen D."/>
            <person name="Tripathy S."/>
        </authorList>
    </citation>
    <scope>NUCLEOTIDE SEQUENCE [LARGE SCALE GENOMIC DNA]</scope>
    <source>
        <strain evidence="11 12">BDU141951</strain>
    </source>
</reference>